<comment type="caution">
    <text evidence="1">The sequence shown here is derived from an EMBL/GenBank/DDBJ whole genome shotgun (WGS) entry which is preliminary data.</text>
</comment>
<reference evidence="1 2" key="1">
    <citation type="journal article" date="2020" name="Cell">
        <title>Large-Scale Comparative Analyses of Tick Genomes Elucidate Their Genetic Diversity and Vector Capacities.</title>
        <authorList>
            <consortium name="Tick Genome and Microbiome Consortium (TIGMIC)"/>
            <person name="Jia N."/>
            <person name="Wang J."/>
            <person name="Shi W."/>
            <person name="Du L."/>
            <person name="Sun Y."/>
            <person name="Zhan W."/>
            <person name="Jiang J.F."/>
            <person name="Wang Q."/>
            <person name="Zhang B."/>
            <person name="Ji P."/>
            <person name="Bell-Sakyi L."/>
            <person name="Cui X.M."/>
            <person name="Yuan T.T."/>
            <person name="Jiang B.G."/>
            <person name="Yang W.F."/>
            <person name="Lam T.T."/>
            <person name="Chang Q.C."/>
            <person name="Ding S.J."/>
            <person name="Wang X.J."/>
            <person name="Zhu J.G."/>
            <person name="Ruan X.D."/>
            <person name="Zhao L."/>
            <person name="Wei J.T."/>
            <person name="Ye R.Z."/>
            <person name="Que T.C."/>
            <person name="Du C.H."/>
            <person name="Zhou Y.H."/>
            <person name="Cheng J.X."/>
            <person name="Dai P.F."/>
            <person name="Guo W.B."/>
            <person name="Han X.H."/>
            <person name="Huang E.J."/>
            <person name="Li L.F."/>
            <person name="Wei W."/>
            <person name="Gao Y.C."/>
            <person name="Liu J.Z."/>
            <person name="Shao H.Z."/>
            <person name="Wang X."/>
            <person name="Wang C.C."/>
            <person name="Yang T.C."/>
            <person name="Huo Q.B."/>
            <person name="Li W."/>
            <person name="Chen H.Y."/>
            <person name="Chen S.E."/>
            <person name="Zhou L.G."/>
            <person name="Ni X.B."/>
            <person name="Tian J.H."/>
            <person name="Sheng Y."/>
            <person name="Liu T."/>
            <person name="Pan Y.S."/>
            <person name="Xia L.Y."/>
            <person name="Li J."/>
            <person name="Zhao F."/>
            <person name="Cao W.C."/>
        </authorList>
    </citation>
    <scope>NUCLEOTIDE SEQUENCE [LARGE SCALE GENOMIC DNA]</scope>
    <source>
        <strain evidence="1">HaeL-2018</strain>
    </source>
</reference>
<organism evidence="1 2">
    <name type="scientific">Haemaphysalis longicornis</name>
    <name type="common">Bush tick</name>
    <dbReference type="NCBI Taxonomy" id="44386"/>
    <lineage>
        <taxon>Eukaryota</taxon>
        <taxon>Metazoa</taxon>
        <taxon>Ecdysozoa</taxon>
        <taxon>Arthropoda</taxon>
        <taxon>Chelicerata</taxon>
        <taxon>Arachnida</taxon>
        <taxon>Acari</taxon>
        <taxon>Parasitiformes</taxon>
        <taxon>Ixodida</taxon>
        <taxon>Ixodoidea</taxon>
        <taxon>Ixodidae</taxon>
        <taxon>Haemaphysalinae</taxon>
        <taxon>Haemaphysalis</taxon>
    </lineage>
</organism>
<dbReference type="EMBL" id="JABSTR010000009">
    <property type="protein sequence ID" value="KAH9378948.1"/>
    <property type="molecule type" value="Genomic_DNA"/>
</dbReference>
<evidence type="ECO:0000313" key="1">
    <source>
        <dbReference type="EMBL" id="KAH9378948.1"/>
    </source>
</evidence>
<accession>A0A9J6GXB6</accession>
<sequence length="116" mass="12493">MAVVGVPWQRSCVTVCSFKDSGAPRHNTTLPTRMGSAISPLPPFLETPGTLVILGTADFACSRTSCWRPVPTSGQQLVVPLSSFPACALRAEGFSMPCRHHPHPSRRFHLQPPTAS</sequence>
<dbReference type="VEuPathDB" id="VectorBase:HLOH_043516"/>
<protein>
    <submittedName>
        <fullName evidence="1">Uncharacterized protein</fullName>
    </submittedName>
</protein>
<name>A0A9J6GXB6_HAELO</name>
<dbReference type="AlphaFoldDB" id="A0A9J6GXB6"/>
<gene>
    <name evidence="1" type="ORF">HPB48_001407</name>
</gene>
<evidence type="ECO:0000313" key="2">
    <source>
        <dbReference type="Proteomes" id="UP000821853"/>
    </source>
</evidence>
<dbReference type="Proteomes" id="UP000821853">
    <property type="component" value="Unassembled WGS sequence"/>
</dbReference>
<keyword evidence="2" id="KW-1185">Reference proteome</keyword>
<proteinExistence type="predicted"/>